<proteinExistence type="inferred from homology"/>
<dbReference type="Proteomes" id="UP000462760">
    <property type="component" value="Unassembled WGS sequence"/>
</dbReference>
<evidence type="ECO:0000256" key="1">
    <source>
        <dbReference type="ARBA" id="ARBA00005278"/>
    </source>
</evidence>
<name>A0A844FHX5_9FIRM</name>
<evidence type="ECO:0000256" key="3">
    <source>
        <dbReference type="SAM" id="Phobius"/>
    </source>
</evidence>
<feature type="transmembrane region" description="Helical" evidence="3">
    <location>
        <begin position="399"/>
        <end position="427"/>
    </location>
</feature>
<dbReference type="InterPro" id="IPR050768">
    <property type="entry name" value="UPF0353/GerABKA_families"/>
</dbReference>
<keyword evidence="2 3" id="KW-0472">Membrane</keyword>
<evidence type="ECO:0000313" key="4">
    <source>
        <dbReference type="EMBL" id="MSS43683.1"/>
    </source>
</evidence>
<dbReference type="GO" id="GO:0016020">
    <property type="term" value="C:membrane"/>
    <property type="evidence" value="ECO:0007669"/>
    <property type="project" value="InterPro"/>
</dbReference>
<dbReference type="EMBL" id="VULR01000010">
    <property type="protein sequence ID" value="MSS43683.1"/>
    <property type="molecule type" value="Genomic_DNA"/>
</dbReference>
<protein>
    <submittedName>
        <fullName evidence="4">Spore germination protein</fullName>
    </submittedName>
</protein>
<dbReference type="Pfam" id="PF03323">
    <property type="entry name" value="GerA"/>
    <property type="match status" value="1"/>
</dbReference>
<gene>
    <name evidence="4" type="ORF">FYJ27_08085</name>
</gene>
<organism evidence="4 5">
    <name type="scientific">Anaerosalibacter bizertensis</name>
    <dbReference type="NCBI Taxonomy" id="932217"/>
    <lineage>
        <taxon>Bacteria</taxon>
        <taxon>Bacillati</taxon>
        <taxon>Bacillota</taxon>
        <taxon>Tissierellia</taxon>
        <taxon>Tissierellales</taxon>
        <taxon>Sporanaerobacteraceae</taxon>
        <taxon>Anaerosalibacter</taxon>
    </lineage>
</organism>
<keyword evidence="3" id="KW-1133">Transmembrane helix</keyword>
<dbReference type="PIRSF" id="PIRSF005690">
    <property type="entry name" value="GerBA"/>
    <property type="match status" value="1"/>
</dbReference>
<keyword evidence="3" id="KW-0812">Transmembrane</keyword>
<dbReference type="RefSeq" id="WP_154484362.1">
    <property type="nucleotide sequence ID" value="NZ_VULR01000010.1"/>
</dbReference>
<dbReference type="PANTHER" id="PTHR22550">
    <property type="entry name" value="SPORE GERMINATION PROTEIN"/>
    <property type="match status" value="1"/>
</dbReference>
<sequence>MISKDIDKNKERLIEEFNNTSDLVAYEFRTNSNLKIIISYLEGFIDKNTLDRDVLKPVITRLESYNDLKKIIFVSGIKEINTFEEIIEEIVSGSLILFIQGCKECFSIDLRHWEKRSIEEADSEAVVRGPKEGFIEDISTNKMLLRRKIRNPNLVFENYILGEQTETEISVAYIKNIVNEDVLDKVKKRVQDINTDSILESGYIESYIEDSPYNIVSTIGNTQKPDIVAGKILEGRVAIFCDGTPHALIIPRLFIENIQVSEDYYSRTYIATFLRMLRFFALFLGILLPGLYVALQTFHQEMIPTVLLITMAGAREGVPLPSVLEALLMTVMLELIKESGVRLPKAVGSAVSIVGALVLGQAAVEGGIVSAPMVIVIAITAIAEFAVPALTEVMILYRLFLIVLGGFMGLYGITCGLVVIIIGAVSLDPFGIPYGYPIAPLDKTGLKDFIIRFPLWSMKKRPGYLVKKNRIRQRNVRKK</sequence>
<comment type="similarity">
    <text evidence="1">Belongs to the GerABKA family.</text>
</comment>
<feature type="transmembrane region" description="Helical" evidence="3">
    <location>
        <begin position="368"/>
        <end position="387"/>
    </location>
</feature>
<dbReference type="GO" id="GO:0009847">
    <property type="term" value="P:spore germination"/>
    <property type="evidence" value="ECO:0007669"/>
    <property type="project" value="InterPro"/>
</dbReference>
<evidence type="ECO:0000256" key="2">
    <source>
        <dbReference type="ARBA" id="ARBA00023136"/>
    </source>
</evidence>
<dbReference type="PANTHER" id="PTHR22550:SF5">
    <property type="entry name" value="LEUCINE ZIPPER PROTEIN 4"/>
    <property type="match status" value="1"/>
</dbReference>
<accession>A0A844FHX5</accession>
<dbReference type="InterPro" id="IPR004995">
    <property type="entry name" value="Spore_Ger"/>
</dbReference>
<dbReference type="OrthoDB" id="9772630at2"/>
<comment type="caution">
    <text evidence="4">The sequence shown here is derived from an EMBL/GenBank/DDBJ whole genome shotgun (WGS) entry which is preliminary data.</text>
</comment>
<dbReference type="AlphaFoldDB" id="A0A844FHX5"/>
<evidence type="ECO:0000313" key="5">
    <source>
        <dbReference type="Proteomes" id="UP000462760"/>
    </source>
</evidence>
<feature type="transmembrane region" description="Helical" evidence="3">
    <location>
        <begin position="277"/>
        <end position="298"/>
    </location>
</feature>
<reference evidence="4 5" key="1">
    <citation type="submission" date="2019-08" db="EMBL/GenBank/DDBJ databases">
        <title>In-depth cultivation of the pig gut microbiome towards novel bacterial diversity and tailored functional studies.</title>
        <authorList>
            <person name="Wylensek D."/>
            <person name="Hitch T.C.A."/>
            <person name="Clavel T."/>
        </authorList>
    </citation>
    <scope>NUCLEOTIDE SEQUENCE [LARGE SCALE GENOMIC DNA]</scope>
    <source>
        <strain evidence="4 5">Med78-601-WT-4W-RMD-3</strain>
    </source>
</reference>